<reference evidence="1" key="3">
    <citation type="submission" date="2025-09" db="UniProtKB">
        <authorList>
            <consortium name="Ensembl"/>
        </authorList>
    </citation>
    <scope>IDENTIFICATION</scope>
</reference>
<proteinExistence type="predicted"/>
<protein>
    <submittedName>
        <fullName evidence="1">Uncharacterized protein</fullName>
    </submittedName>
</protein>
<name>A0A7N9CZ18_MACFA</name>
<dbReference type="PANTHER" id="PTHR46254">
    <property type="entry name" value="PROTEIN GVQW1-RELATED"/>
    <property type="match status" value="1"/>
</dbReference>
<keyword evidence="2" id="KW-1185">Reference proteome</keyword>
<evidence type="ECO:0000313" key="1">
    <source>
        <dbReference type="Ensembl" id="ENSMFAP00000058939.1"/>
    </source>
</evidence>
<dbReference type="GeneTree" id="ENSGT00940000161627"/>
<dbReference type="Ensembl" id="ENSMFAT00000079312.1">
    <property type="protein sequence ID" value="ENSMFAP00000058939.1"/>
    <property type="gene ID" value="ENSMFAG00000061665.1"/>
</dbReference>
<reference evidence="1" key="2">
    <citation type="submission" date="2025-08" db="UniProtKB">
        <authorList>
            <consortium name="Ensembl"/>
        </authorList>
    </citation>
    <scope>IDENTIFICATION</scope>
</reference>
<accession>A0A7N9CZ18</accession>
<reference evidence="1 2" key="1">
    <citation type="submission" date="2013-03" db="EMBL/GenBank/DDBJ databases">
        <authorList>
            <person name="Warren W."/>
            <person name="Wilson R.K."/>
        </authorList>
    </citation>
    <scope>NUCLEOTIDE SEQUENCE</scope>
</reference>
<organism evidence="1 2">
    <name type="scientific">Macaca fascicularis</name>
    <name type="common">Crab-eating macaque</name>
    <name type="synonym">Cynomolgus monkey</name>
    <dbReference type="NCBI Taxonomy" id="9541"/>
    <lineage>
        <taxon>Eukaryota</taxon>
        <taxon>Metazoa</taxon>
        <taxon>Chordata</taxon>
        <taxon>Craniata</taxon>
        <taxon>Vertebrata</taxon>
        <taxon>Euteleostomi</taxon>
        <taxon>Mammalia</taxon>
        <taxon>Eutheria</taxon>
        <taxon>Euarchontoglires</taxon>
        <taxon>Primates</taxon>
        <taxon>Haplorrhini</taxon>
        <taxon>Catarrhini</taxon>
        <taxon>Cercopithecidae</taxon>
        <taxon>Cercopithecinae</taxon>
        <taxon>Macaca</taxon>
    </lineage>
</organism>
<dbReference type="Proteomes" id="UP000233100">
    <property type="component" value="Chromosome 16"/>
</dbReference>
<evidence type="ECO:0000313" key="2">
    <source>
        <dbReference type="Proteomes" id="UP000233100"/>
    </source>
</evidence>
<sequence length="103" mass="11619">MILPPQSVARSTGACHHAQLNKSFLFFFFFETGSYFVAQAGVQWRNHSSLQPRPPGLKRSSQLSLLSSWDCSCPPPRLANFFIFCADRVLPCWQGWSETPGLK</sequence>
<dbReference type="AlphaFoldDB" id="A0A7N9CZ18"/>